<dbReference type="Proteomes" id="UP000238730">
    <property type="component" value="Unassembled WGS sequence"/>
</dbReference>
<reference evidence="3 4" key="1">
    <citation type="submission" date="2016-12" db="EMBL/GenBank/DDBJ databases">
        <title>Diversity of luminous bacteria.</title>
        <authorList>
            <person name="Yoshizawa S."/>
            <person name="Kogure K."/>
        </authorList>
    </citation>
    <scope>NUCLEOTIDE SEQUENCE [LARGE SCALE GENOMIC DNA]</scope>
    <source>
        <strain evidence="3 4">LC1-200</strain>
    </source>
</reference>
<dbReference type="SUPFAM" id="SSF81324">
    <property type="entry name" value="Voltage-gated potassium channels"/>
    <property type="match status" value="1"/>
</dbReference>
<dbReference type="InterPro" id="IPR036291">
    <property type="entry name" value="NAD(P)-bd_dom_sf"/>
</dbReference>
<accession>A0A2S7VLS7</accession>
<dbReference type="InterPro" id="IPR013099">
    <property type="entry name" value="K_chnl_dom"/>
</dbReference>
<dbReference type="PANTHER" id="PTHR43833">
    <property type="entry name" value="POTASSIUM CHANNEL PROTEIN 2-RELATED-RELATED"/>
    <property type="match status" value="1"/>
</dbReference>
<protein>
    <submittedName>
        <fullName evidence="3">Potassium channel protein</fullName>
    </submittedName>
</protein>
<feature type="transmembrane region" description="Helical" evidence="1">
    <location>
        <begin position="48"/>
        <end position="66"/>
    </location>
</feature>
<dbReference type="PANTHER" id="PTHR43833:SF9">
    <property type="entry name" value="POTASSIUM CHANNEL PROTEIN YUGO-RELATED"/>
    <property type="match status" value="1"/>
</dbReference>
<dbReference type="SUPFAM" id="SSF51735">
    <property type="entry name" value="NAD(P)-binding Rossmann-fold domains"/>
    <property type="match status" value="1"/>
</dbReference>
<dbReference type="Pfam" id="PF07885">
    <property type="entry name" value="Ion_trans_2"/>
    <property type="match status" value="1"/>
</dbReference>
<dbReference type="EMBL" id="MSCJ01000003">
    <property type="protein sequence ID" value="PQJ62732.1"/>
    <property type="molecule type" value="Genomic_DNA"/>
</dbReference>
<name>A0A2S7VLS7_PHOAN</name>
<keyword evidence="3" id="KW-0406">Ion transport</keyword>
<evidence type="ECO:0000313" key="4">
    <source>
        <dbReference type="Proteomes" id="UP000238730"/>
    </source>
</evidence>
<organism evidence="3 4">
    <name type="scientific">Photobacterium angustum</name>
    <dbReference type="NCBI Taxonomy" id="661"/>
    <lineage>
        <taxon>Bacteria</taxon>
        <taxon>Pseudomonadati</taxon>
        <taxon>Pseudomonadota</taxon>
        <taxon>Gammaproteobacteria</taxon>
        <taxon>Vibrionales</taxon>
        <taxon>Vibrionaceae</taxon>
        <taxon>Photobacterium</taxon>
    </lineage>
</organism>
<keyword evidence="1" id="KW-0812">Transmembrane</keyword>
<dbReference type="InterPro" id="IPR050721">
    <property type="entry name" value="Trk_Ktr_HKT_K-transport"/>
</dbReference>
<keyword evidence="1" id="KW-1133">Transmembrane helix</keyword>
<dbReference type="Gene3D" id="1.10.287.70">
    <property type="match status" value="1"/>
</dbReference>
<comment type="caution">
    <text evidence="3">The sequence shown here is derived from an EMBL/GenBank/DDBJ whole genome shotgun (WGS) entry which is preliminary data.</text>
</comment>
<feature type="transmembrane region" description="Helical" evidence="1">
    <location>
        <begin position="20"/>
        <end position="41"/>
    </location>
</feature>
<evidence type="ECO:0000259" key="2">
    <source>
        <dbReference type="Pfam" id="PF07885"/>
    </source>
</evidence>
<dbReference type="AlphaFoldDB" id="A0A2S7VLS7"/>
<dbReference type="GO" id="GO:0034220">
    <property type="term" value="P:monoatomic ion transmembrane transport"/>
    <property type="evidence" value="ECO:0007669"/>
    <property type="project" value="UniProtKB-KW"/>
</dbReference>
<keyword evidence="3" id="KW-0813">Transport</keyword>
<keyword evidence="3" id="KW-0407">Ion channel</keyword>
<dbReference type="OrthoDB" id="9813518at2"/>
<evidence type="ECO:0000313" key="3">
    <source>
        <dbReference type="EMBL" id="PQJ62732.1"/>
    </source>
</evidence>
<evidence type="ECO:0000256" key="1">
    <source>
        <dbReference type="SAM" id="Phobius"/>
    </source>
</evidence>
<dbReference type="RefSeq" id="WP_105062509.1">
    <property type="nucleotide sequence ID" value="NZ_MSCJ01000003.1"/>
</dbReference>
<feature type="domain" description="Potassium channel" evidence="2">
    <location>
        <begin position="27"/>
        <end position="103"/>
    </location>
</feature>
<sequence length="345" mass="38537">MGLWLYLQRITVKYFSQLTGRNIAVITGLYIAISWLLLFLVGEKQLSSSFSTFFYYLVVTASTVGYGDHSPETALGKWVAALFIIPGGLGLFAIVVGRVATLFVSVWRRGMLGKRSLQMEQHILLLGWNENRTLSMLRMLLHEEAGRRTIVLCTRSEIENPMPDKIEFVRVTSYTNAEEMARASLDKASCIIVDALHDDITLTAALFAAGRNPNAHLLAYFDDEGLSDLLKLHCPNAECIPSVAIEMLAKSAVDPGSSLLHQELLSTDKGMTQYAIDYPTTQQPTTFALLFEHFKYQHDAILIAYEDGKGIQVNPPLNQPITPATRLFYIADERVDDMTWPEPVS</sequence>
<proteinExistence type="predicted"/>
<dbReference type="Gene3D" id="3.40.50.720">
    <property type="entry name" value="NAD(P)-binding Rossmann-like Domain"/>
    <property type="match status" value="1"/>
</dbReference>
<gene>
    <name evidence="3" type="ORF">BTO08_21170</name>
</gene>
<keyword evidence="1" id="KW-0472">Membrane</keyword>
<feature type="transmembrane region" description="Helical" evidence="1">
    <location>
        <begin position="78"/>
        <end position="107"/>
    </location>
</feature>